<comment type="similarity">
    <text evidence="6">Belongs to the NAD synthetase family.</text>
</comment>
<comment type="similarity">
    <text evidence="5">In the C-terminal section; belongs to the NAD synthetase family.</text>
</comment>
<sequence length="604" mass="69103">MKKNLKLRAENFKIKIGNISYNKKKIKGTVKKANDDLVNILLLPELCLTGASLYDGFANDDILEECLDALFDLKNFSKNIDTLFSVGLPVKDGRKIIDMVFLLKEGDIIGGFFKDEFKDHEKYVFDTPEEDEFIKIKDEYVHLYNKSYIEINDIKIAVSVGENEEKDIPDSLISKSKNNIDIILNPSAKTRYIGSKKDIEDKIKFLSKDTIYLYSSTGLGESSTDFVYEGLNIIGENGKIKESKRDEFVDLCSYFDISQNTIEEFFDFKNKPSLSYWDKFPYLVDDKKIYVEDAFDIVTRALIQRMEAISCKKVILGLSGGLDSTMALLFIVKAFEKMNLPKENILLYTMPAFGTSKRTKSNTFKLAEAFEIKLNEIVIKDAVNIHLKDIGHDGKTQDIAYENAQARERTQILFDIGNMENALVIGTGDKSEISQGFATYNGDHMSSYAVNASLTKTELRYIVSYLVENTKNQKLKEVLDDILKTPISPELKNENEEKISQKTEDIIGPYELIDFFTFEFLENSSVEEIYEKAKVAFKDDYDKKTIKKWLKSFYKRLITSQFKRSVSVDGPALSQKSFSPRRGYLLASDMSAEVFLERIEKLDE</sequence>
<evidence type="ECO:0000256" key="6">
    <source>
        <dbReference type="RuleBase" id="RU003811"/>
    </source>
</evidence>
<feature type="domain" description="NAD/GMP synthase" evidence="7">
    <location>
        <begin position="301"/>
        <end position="556"/>
    </location>
</feature>
<dbReference type="GO" id="GO:0003952">
    <property type="term" value="F:NAD+ synthase (glutamine-hydrolyzing) activity"/>
    <property type="evidence" value="ECO:0007669"/>
    <property type="project" value="UniProtKB-UniRule"/>
</dbReference>
<evidence type="ECO:0000256" key="1">
    <source>
        <dbReference type="ARBA" id="ARBA00022598"/>
    </source>
</evidence>
<evidence type="ECO:0000256" key="3">
    <source>
        <dbReference type="ARBA" id="ARBA00022840"/>
    </source>
</evidence>
<keyword evidence="4 5" id="KW-0520">NAD</keyword>
<evidence type="ECO:0000313" key="8">
    <source>
        <dbReference type="EMBL" id="VYT08526.1"/>
    </source>
</evidence>
<dbReference type="AlphaFoldDB" id="A0A6N2TZ51"/>
<dbReference type="InterPro" id="IPR036526">
    <property type="entry name" value="C-N_Hydrolase_sf"/>
</dbReference>
<gene>
    <name evidence="8" type="primary">nadE</name>
    <name evidence="8" type="ORF">AVLFYP127_00783</name>
</gene>
<organism evidence="8">
    <name type="scientific">Anaerococcus vaginalis</name>
    <dbReference type="NCBI Taxonomy" id="33037"/>
    <lineage>
        <taxon>Bacteria</taxon>
        <taxon>Bacillati</taxon>
        <taxon>Bacillota</taxon>
        <taxon>Tissierellia</taxon>
        <taxon>Tissierellales</taxon>
        <taxon>Peptoniphilaceae</taxon>
        <taxon>Anaerococcus</taxon>
    </lineage>
</organism>
<dbReference type="EMBL" id="CACRSW010000027">
    <property type="protein sequence ID" value="VYT08526.1"/>
    <property type="molecule type" value="Genomic_DNA"/>
</dbReference>
<proteinExistence type="inferred from homology"/>
<dbReference type="GO" id="GO:0009435">
    <property type="term" value="P:NAD+ biosynthetic process"/>
    <property type="evidence" value="ECO:0007669"/>
    <property type="project" value="UniProtKB-UniRule"/>
</dbReference>
<comment type="catalytic activity">
    <reaction evidence="5">
        <text>deamido-NAD(+) + L-glutamine + ATP + H2O = L-glutamate + AMP + diphosphate + NAD(+) + H(+)</text>
        <dbReference type="Rhea" id="RHEA:24384"/>
        <dbReference type="ChEBI" id="CHEBI:15377"/>
        <dbReference type="ChEBI" id="CHEBI:15378"/>
        <dbReference type="ChEBI" id="CHEBI:29985"/>
        <dbReference type="ChEBI" id="CHEBI:30616"/>
        <dbReference type="ChEBI" id="CHEBI:33019"/>
        <dbReference type="ChEBI" id="CHEBI:57540"/>
        <dbReference type="ChEBI" id="CHEBI:58359"/>
        <dbReference type="ChEBI" id="CHEBI:58437"/>
        <dbReference type="ChEBI" id="CHEBI:456215"/>
        <dbReference type="EC" id="6.3.5.1"/>
    </reaction>
</comment>
<dbReference type="InterPro" id="IPR003694">
    <property type="entry name" value="NAD_synthase"/>
</dbReference>
<dbReference type="PANTHER" id="PTHR23090">
    <property type="entry name" value="NH 3 /GLUTAMINE-DEPENDENT NAD + SYNTHETASE"/>
    <property type="match status" value="1"/>
</dbReference>
<dbReference type="Gene3D" id="1.10.10.1140">
    <property type="entry name" value="Glutamine-dependent NAD+ synthetase, C-terminal domain"/>
    <property type="match status" value="1"/>
</dbReference>
<dbReference type="InterPro" id="IPR022310">
    <property type="entry name" value="NAD/GMP_synthase"/>
</dbReference>
<dbReference type="InterPro" id="IPR041856">
    <property type="entry name" value="NAD+_synth_C"/>
</dbReference>
<dbReference type="CDD" id="cd00553">
    <property type="entry name" value="NAD_synthase"/>
    <property type="match status" value="1"/>
</dbReference>
<name>A0A6N2TZ51_9FIRM</name>
<dbReference type="GO" id="GO:0005524">
    <property type="term" value="F:ATP binding"/>
    <property type="evidence" value="ECO:0007669"/>
    <property type="project" value="UniProtKB-UniRule"/>
</dbReference>
<comment type="pathway">
    <text evidence="5">Cofactor biosynthesis; NAD(+) biosynthesis; NAD(+) from deamido-NAD(+) (L-Gln route): step 1/1.</text>
</comment>
<evidence type="ECO:0000259" key="7">
    <source>
        <dbReference type="Pfam" id="PF02540"/>
    </source>
</evidence>
<dbReference type="RefSeq" id="WP_156329265.1">
    <property type="nucleotide sequence ID" value="NZ_CACRSW010000027.1"/>
</dbReference>
<keyword evidence="3 5" id="KW-0067">ATP-binding</keyword>
<dbReference type="InterPro" id="IPR014729">
    <property type="entry name" value="Rossmann-like_a/b/a_fold"/>
</dbReference>
<dbReference type="NCBIfam" id="TIGR00552">
    <property type="entry name" value="nadE"/>
    <property type="match status" value="1"/>
</dbReference>
<dbReference type="SUPFAM" id="SSF52402">
    <property type="entry name" value="Adenine nucleotide alpha hydrolases-like"/>
    <property type="match status" value="1"/>
</dbReference>
<reference evidence="8" key="1">
    <citation type="submission" date="2019-11" db="EMBL/GenBank/DDBJ databases">
        <authorList>
            <person name="Feng L."/>
        </authorList>
    </citation>
    <scope>NUCLEOTIDE SEQUENCE</scope>
    <source>
        <strain evidence="8">AvaginalisLFYP127</strain>
    </source>
</reference>
<evidence type="ECO:0000256" key="5">
    <source>
        <dbReference type="PIRNR" id="PIRNR006630"/>
    </source>
</evidence>
<protein>
    <recommendedName>
        <fullName evidence="5">Glutamine-dependent NAD(+) synthetase</fullName>
        <ecNumber evidence="5">6.3.5.1</ecNumber>
    </recommendedName>
    <alternativeName>
        <fullName evidence="5">NAD(+) synthase [glutamine-hydrolyzing]</fullName>
    </alternativeName>
</protein>
<dbReference type="PANTHER" id="PTHR23090:SF9">
    <property type="entry name" value="GLUTAMINE-DEPENDENT NAD(+) SYNTHETASE"/>
    <property type="match status" value="1"/>
</dbReference>
<dbReference type="GO" id="GO:0004359">
    <property type="term" value="F:glutaminase activity"/>
    <property type="evidence" value="ECO:0007669"/>
    <property type="project" value="InterPro"/>
</dbReference>
<keyword evidence="2 5" id="KW-0547">Nucleotide-binding</keyword>
<dbReference type="UniPathway" id="UPA00253">
    <property type="reaction ID" value="UER00334"/>
</dbReference>
<evidence type="ECO:0000256" key="2">
    <source>
        <dbReference type="ARBA" id="ARBA00022741"/>
    </source>
</evidence>
<dbReference type="SUPFAM" id="SSF56317">
    <property type="entry name" value="Carbon-nitrogen hydrolase"/>
    <property type="match status" value="1"/>
</dbReference>
<dbReference type="GO" id="GO:0005737">
    <property type="term" value="C:cytoplasm"/>
    <property type="evidence" value="ECO:0007669"/>
    <property type="project" value="InterPro"/>
</dbReference>
<accession>A0A6N2TZ51</accession>
<dbReference type="PIRSF" id="PIRSF006630">
    <property type="entry name" value="NADS_GAT"/>
    <property type="match status" value="1"/>
</dbReference>
<dbReference type="Gene3D" id="3.60.110.10">
    <property type="entry name" value="Carbon-nitrogen hydrolase"/>
    <property type="match status" value="1"/>
</dbReference>
<dbReference type="Pfam" id="PF02540">
    <property type="entry name" value="NAD_synthase"/>
    <property type="match status" value="1"/>
</dbReference>
<dbReference type="Gene3D" id="3.40.50.620">
    <property type="entry name" value="HUPs"/>
    <property type="match status" value="1"/>
</dbReference>
<evidence type="ECO:0000256" key="4">
    <source>
        <dbReference type="ARBA" id="ARBA00023027"/>
    </source>
</evidence>
<keyword evidence="1 5" id="KW-0436">Ligase</keyword>
<dbReference type="InterPro" id="IPR014445">
    <property type="entry name" value="Gln-dep_NAD_synthase"/>
</dbReference>
<dbReference type="EC" id="6.3.5.1" evidence="5"/>